<dbReference type="SUPFAM" id="SSF53474">
    <property type="entry name" value="alpha/beta-Hydrolases"/>
    <property type="match status" value="1"/>
</dbReference>
<dbReference type="Proteomes" id="UP000602076">
    <property type="component" value="Unassembled WGS sequence"/>
</dbReference>
<keyword evidence="3" id="KW-0378">Hydrolase</keyword>
<keyword evidence="1" id="KW-0812">Transmembrane</keyword>
<evidence type="ECO:0000313" key="4">
    <source>
        <dbReference type="Proteomes" id="UP000602076"/>
    </source>
</evidence>
<keyword evidence="1" id="KW-0472">Membrane</keyword>
<evidence type="ECO:0000313" key="3">
    <source>
        <dbReference type="EMBL" id="MBD3107550.1"/>
    </source>
</evidence>
<evidence type="ECO:0000259" key="2">
    <source>
        <dbReference type="Pfam" id="PF12695"/>
    </source>
</evidence>
<gene>
    <name evidence="3" type="ORF">IEO70_04155</name>
</gene>
<dbReference type="Gene3D" id="3.40.50.1820">
    <property type="entry name" value="alpha/beta hydrolase"/>
    <property type="match status" value="1"/>
</dbReference>
<dbReference type="EMBL" id="JACXSI010000007">
    <property type="protein sequence ID" value="MBD3107550.1"/>
    <property type="molecule type" value="Genomic_DNA"/>
</dbReference>
<feature type="domain" description="Alpha/beta hydrolase fold-5" evidence="2">
    <location>
        <begin position="64"/>
        <end position="229"/>
    </location>
</feature>
<dbReference type="AlphaFoldDB" id="A0A927CXL8"/>
<dbReference type="Pfam" id="PF12695">
    <property type="entry name" value="Abhydrolase_5"/>
    <property type="match status" value="1"/>
</dbReference>
<dbReference type="InterPro" id="IPR029059">
    <property type="entry name" value="AB_hydrolase_5"/>
</dbReference>
<keyword evidence="1" id="KW-1133">Transmembrane helix</keyword>
<sequence>MKKILKVSLITLLIIGVLGFAGFYFWSQQTYNASEELHTYVKTDDIQQEENWLVFEPAEQTKGGVIIYPGAKVEPKAYSYYAQDLADSGYTVIIPKVTFNFAIFDVDQASLIMKEFSEIDNWYVGGHSLGGVAAASYAYDHPEEISGIIFLASYPSDSDDFSKTEIPILSLYAEHDGLTTLEKIEDTKHLLSPKTTLYEVKGGNHAQFGMYGKQKGDGEATISAKEQQDEIVLQTVQWLNAAS</sequence>
<dbReference type="GO" id="GO:0016787">
    <property type="term" value="F:hydrolase activity"/>
    <property type="evidence" value="ECO:0007669"/>
    <property type="project" value="UniProtKB-KW"/>
</dbReference>
<dbReference type="InterPro" id="IPR029058">
    <property type="entry name" value="AB_hydrolase_fold"/>
</dbReference>
<name>A0A927CXL8_9BACI</name>
<organism evidence="3 4">
    <name type="scientific">Peribacillus faecalis</name>
    <dbReference type="NCBI Taxonomy" id="2772559"/>
    <lineage>
        <taxon>Bacteria</taxon>
        <taxon>Bacillati</taxon>
        <taxon>Bacillota</taxon>
        <taxon>Bacilli</taxon>
        <taxon>Bacillales</taxon>
        <taxon>Bacillaceae</taxon>
        <taxon>Peribacillus</taxon>
    </lineage>
</organism>
<dbReference type="RefSeq" id="WP_190997094.1">
    <property type="nucleotide sequence ID" value="NZ_JACXSI010000007.1"/>
</dbReference>
<feature type="transmembrane region" description="Helical" evidence="1">
    <location>
        <begin position="7"/>
        <end position="26"/>
    </location>
</feature>
<accession>A0A927CXL8</accession>
<protein>
    <submittedName>
        <fullName evidence="3">Alpha/beta hydrolase</fullName>
    </submittedName>
</protein>
<keyword evidence="4" id="KW-1185">Reference proteome</keyword>
<comment type="caution">
    <text evidence="3">The sequence shown here is derived from an EMBL/GenBank/DDBJ whole genome shotgun (WGS) entry which is preliminary data.</text>
</comment>
<evidence type="ECO:0000256" key="1">
    <source>
        <dbReference type="SAM" id="Phobius"/>
    </source>
</evidence>
<reference evidence="3" key="1">
    <citation type="submission" date="2020-09" db="EMBL/GenBank/DDBJ databases">
        <title>Bacillus faecalis sp. nov., a moderately halophilic bacterium isolated from cow faeces.</title>
        <authorList>
            <person name="Jiang L."/>
            <person name="Lee J."/>
        </authorList>
    </citation>
    <scope>NUCLEOTIDE SEQUENCE</scope>
    <source>
        <strain evidence="3">AGMB 02131</strain>
    </source>
</reference>
<proteinExistence type="predicted"/>